<reference evidence="1 2" key="1">
    <citation type="submission" date="2018-08" db="EMBL/GenBank/DDBJ databases">
        <title>Recombination of ecologically and evolutionarily significant loci maintains genetic cohesion in the Pseudomonas syringae species complex.</title>
        <authorList>
            <person name="Dillon M."/>
            <person name="Thakur S."/>
            <person name="Almeida R.N.D."/>
            <person name="Weir B.S."/>
            <person name="Guttman D.S."/>
        </authorList>
    </citation>
    <scope>NUCLEOTIDE SEQUENCE [LARGE SCALE GENOMIC DNA]</scope>
    <source>
        <strain evidence="1 2">ICMP 13927</strain>
    </source>
</reference>
<sequence>MRELARSTTICRLRRSRLCPSAVGVPVSQVAPVVHSVLNPESRSTPLIRLSFARLAACTDTASSESINDDIITWATGLLHRMASACTQS</sequence>
<comment type="caution">
    <text evidence="1">The sequence shown here is derived from an EMBL/GenBank/DDBJ whole genome shotgun (WGS) entry which is preliminary data.</text>
</comment>
<dbReference type="Proteomes" id="UP000268887">
    <property type="component" value="Unassembled WGS sequence"/>
</dbReference>
<proteinExistence type="predicted"/>
<accession>A0A3M5GG22</accession>
<evidence type="ECO:0000313" key="1">
    <source>
        <dbReference type="EMBL" id="RMS85248.1"/>
    </source>
</evidence>
<dbReference type="AlphaFoldDB" id="A0A3M5GG22"/>
<organism evidence="1 2">
    <name type="scientific">Pseudomonas savastanoi</name>
    <name type="common">Pseudomonas syringae pv. savastanoi</name>
    <dbReference type="NCBI Taxonomy" id="29438"/>
    <lineage>
        <taxon>Bacteria</taxon>
        <taxon>Pseudomonadati</taxon>
        <taxon>Pseudomonadota</taxon>
        <taxon>Gammaproteobacteria</taxon>
        <taxon>Pseudomonadales</taxon>
        <taxon>Pseudomonadaceae</taxon>
        <taxon>Pseudomonas</taxon>
    </lineage>
</organism>
<protein>
    <submittedName>
        <fullName evidence="1">Uncharacterized protein</fullName>
    </submittedName>
</protein>
<evidence type="ECO:0000313" key="2">
    <source>
        <dbReference type="Proteomes" id="UP000268887"/>
    </source>
</evidence>
<gene>
    <name evidence="1" type="ORF">ALP60_101600</name>
</gene>
<dbReference type="EMBL" id="RBSV01000113">
    <property type="protein sequence ID" value="RMS85248.1"/>
    <property type="molecule type" value="Genomic_DNA"/>
</dbReference>
<name>A0A3M5GG22_PSESS</name>